<evidence type="ECO:0000313" key="1">
    <source>
        <dbReference type="EMBL" id="MBC1456977.1"/>
    </source>
</evidence>
<evidence type="ECO:0000313" key="2">
    <source>
        <dbReference type="Proteomes" id="UP000569903"/>
    </source>
</evidence>
<dbReference type="RefSeq" id="WP_185388340.1">
    <property type="nucleotide sequence ID" value="NZ_JAARQN010000002.1"/>
</dbReference>
<proteinExistence type="predicted"/>
<reference evidence="1 2" key="1">
    <citation type="submission" date="2020-03" db="EMBL/GenBank/DDBJ databases">
        <title>Soil Listeria distribution.</title>
        <authorList>
            <person name="Liao J."/>
            <person name="Wiedmann M."/>
        </authorList>
    </citation>
    <scope>NUCLEOTIDE SEQUENCE [LARGE SCALE GENOMIC DNA]</scope>
    <source>
        <strain evidence="1 2">FSL L7-1614</strain>
    </source>
</reference>
<dbReference type="EMBL" id="JAARQN010000002">
    <property type="protein sequence ID" value="MBC1456977.1"/>
    <property type="molecule type" value="Genomic_DNA"/>
</dbReference>
<comment type="caution">
    <text evidence="1">The sequence shown here is derived from an EMBL/GenBank/DDBJ whole genome shotgun (WGS) entry which is preliminary data.</text>
</comment>
<evidence type="ECO:0008006" key="3">
    <source>
        <dbReference type="Google" id="ProtNLM"/>
    </source>
</evidence>
<dbReference type="AlphaFoldDB" id="A0A841YWI7"/>
<sequence>MAIRKYDETYYPSQKIINASYKKIEKELLHHADIITFKELKELDITTAQIRGLQKFQKLRKISRGIYIKHDELDDRYLELQKKYTHIIFSHETALYLHDLSDVTPSNYTVTVPNNYNAYYLKEKEQMTVKRAVEERYNAGIIEMKSPYGNPIYVYDKEKTICDILANRNNTDIQILSTALKSYFARQDKDLNTLMIYAKLLKVDKILRNYMEVLL</sequence>
<organism evidence="1 2">
    <name type="scientific">Listeria newyorkensis</name>
    <dbReference type="NCBI Taxonomy" id="1497681"/>
    <lineage>
        <taxon>Bacteria</taxon>
        <taxon>Bacillati</taxon>
        <taxon>Bacillota</taxon>
        <taxon>Bacilli</taxon>
        <taxon>Bacillales</taxon>
        <taxon>Listeriaceae</taxon>
        <taxon>Listeria</taxon>
    </lineage>
</organism>
<name>A0A841YWI7_9LIST</name>
<gene>
    <name evidence="1" type="ORF">HB850_04355</name>
</gene>
<dbReference type="Proteomes" id="UP000569903">
    <property type="component" value="Unassembled WGS sequence"/>
</dbReference>
<accession>A0A841YWI7</accession>
<protein>
    <recommendedName>
        <fullName evidence="3">Transcriptional regulator, AbiEi antitoxin, Type IV TA system</fullName>
    </recommendedName>
</protein>